<feature type="binding site" evidence="8">
    <location>
        <position position="110"/>
    </location>
    <ligand>
        <name>Fe cation</name>
        <dbReference type="ChEBI" id="CHEBI:24875"/>
        <label>2</label>
    </ligand>
</feature>
<keyword evidence="9" id="KW-0830">Ubiquinone</keyword>
<comment type="subcellular location">
    <subcellularLocation>
        <location evidence="8">Cell membrane</location>
        <topology evidence="8">Peripheral membrane protein</topology>
    </subcellularLocation>
</comment>
<dbReference type="UniPathway" id="UPA00232"/>
<organism evidence="9 10">
    <name type="scientific">Polymorphobacter multimanifer</name>
    <dbReference type="NCBI Taxonomy" id="1070431"/>
    <lineage>
        <taxon>Bacteria</taxon>
        <taxon>Pseudomonadati</taxon>
        <taxon>Pseudomonadota</taxon>
        <taxon>Alphaproteobacteria</taxon>
        <taxon>Sphingomonadales</taxon>
        <taxon>Sphingosinicellaceae</taxon>
        <taxon>Polymorphobacter</taxon>
    </lineage>
</organism>
<dbReference type="PANTHER" id="PTHR11237">
    <property type="entry name" value="COENZYME Q10 BIOSYNTHESIS PROTEIN 7"/>
    <property type="match status" value="1"/>
</dbReference>
<dbReference type="GO" id="GO:0005886">
    <property type="term" value="C:plasma membrane"/>
    <property type="evidence" value="ECO:0007669"/>
    <property type="project" value="UniProtKB-SubCell"/>
</dbReference>
<keyword evidence="2 8" id="KW-0831">Ubiquinone biosynthesis</keyword>
<comment type="cofactor">
    <cofactor evidence="8">
        <name>Fe cation</name>
        <dbReference type="ChEBI" id="CHEBI:24875"/>
    </cofactor>
    <text evidence="8">Binds 2 iron ions per subunit.</text>
</comment>
<gene>
    <name evidence="8" type="primary">coq7</name>
    <name evidence="9" type="ORF">FHS79_001002</name>
</gene>
<comment type="pathway">
    <text evidence="1 8">Cofactor biosynthesis; ubiquinone biosynthesis.</text>
</comment>
<reference evidence="9 10" key="1">
    <citation type="submission" date="2020-08" db="EMBL/GenBank/DDBJ databases">
        <title>Genomic Encyclopedia of Type Strains, Phase IV (KMG-IV): sequencing the most valuable type-strain genomes for metagenomic binning, comparative biology and taxonomic classification.</title>
        <authorList>
            <person name="Goeker M."/>
        </authorList>
    </citation>
    <scope>NUCLEOTIDE SEQUENCE [LARGE SCALE GENOMIC DNA]</scope>
    <source>
        <strain evidence="9 10">DSM 102189</strain>
    </source>
</reference>
<feature type="binding site" evidence="8">
    <location>
        <position position="143"/>
    </location>
    <ligand>
        <name>Fe cation</name>
        <dbReference type="ChEBI" id="CHEBI:24875"/>
        <label>2</label>
    </ligand>
</feature>
<sequence length="180" mass="19380">MRHLPGDRPAAKSVDTASMIRVNQAGEYGAARIYAGQLAVMGRRSRMASEIAHMAAQEQRHLDGFDRLMTQRRVRPTVFSPLWHIAGYALGAATALIGPKAAMAATVAVETVIDEHYGAQETALADGSDPELLGMVADYRSDEAEHRETATGHAGENGFPVMQAVIRAGCRIAIRVAERV</sequence>
<feature type="binding site" evidence="8">
    <location>
        <position position="58"/>
    </location>
    <ligand>
        <name>Fe cation</name>
        <dbReference type="ChEBI" id="CHEBI:24875"/>
        <label>2</label>
    </ligand>
</feature>
<dbReference type="Proteomes" id="UP000538147">
    <property type="component" value="Unassembled WGS sequence"/>
</dbReference>
<dbReference type="PANTHER" id="PTHR11237:SF4">
    <property type="entry name" value="5-DEMETHOXYUBIQUINONE HYDROXYLASE, MITOCHONDRIAL"/>
    <property type="match status" value="1"/>
</dbReference>
<comment type="catalytic activity">
    <reaction evidence="8">
        <text>a 5-methoxy-2-methyl-3-(all-trans-polyprenyl)benzene-1,4-diol + AH2 + O2 = a 3-demethylubiquinol + A + H2O</text>
        <dbReference type="Rhea" id="RHEA:50908"/>
        <dbReference type="Rhea" id="RHEA-COMP:10859"/>
        <dbReference type="Rhea" id="RHEA-COMP:10914"/>
        <dbReference type="ChEBI" id="CHEBI:13193"/>
        <dbReference type="ChEBI" id="CHEBI:15377"/>
        <dbReference type="ChEBI" id="CHEBI:15379"/>
        <dbReference type="ChEBI" id="CHEBI:17499"/>
        <dbReference type="ChEBI" id="CHEBI:84167"/>
        <dbReference type="ChEBI" id="CHEBI:84422"/>
        <dbReference type="EC" id="1.14.99.60"/>
    </reaction>
</comment>
<keyword evidence="6 8" id="KW-0503">Monooxygenase</keyword>
<dbReference type="SUPFAM" id="SSF47240">
    <property type="entry name" value="Ferritin-like"/>
    <property type="match status" value="1"/>
</dbReference>
<evidence type="ECO:0000256" key="5">
    <source>
        <dbReference type="ARBA" id="ARBA00023004"/>
    </source>
</evidence>
<evidence type="ECO:0000256" key="1">
    <source>
        <dbReference type="ARBA" id="ARBA00004749"/>
    </source>
</evidence>
<dbReference type="AlphaFoldDB" id="A0A841L350"/>
<dbReference type="Pfam" id="PF03232">
    <property type="entry name" value="COQ7"/>
    <property type="match status" value="1"/>
</dbReference>
<keyword evidence="8" id="KW-1003">Cell membrane</keyword>
<feature type="binding site" evidence="8">
    <location>
        <position position="146"/>
    </location>
    <ligand>
        <name>Fe cation</name>
        <dbReference type="ChEBI" id="CHEBI:24875"/>
        <label>2</label>
    </ligand>
</feature>
<evidence type="ECO:0000256" key="7">
    <source>
        <dbReference type="ARBA" id="ARBA00023136"/>
    </source>
</evidence>
<comment type="similarity">
    <text evidence="8">Belongs to the COQ7 family.</text>
</comment>
<feature type="binding site" evidence="8">
    <location>
        <position position="143"/>
    </location>
    <ligand>
        <name>Fe cation</name>
        <dbReference type="ChEBI" id="CHEBI:24875"/>
        <label>1</label>
    </ligand>
</feature>
<dbReference type="InterPro" id="IPR011566">
    <property type="entry name" value="Ubq_synth_Coq7"/>
</dbReference>
<keyword evidence="7 8" id="KW-0472">Membrane</keyword>
<keyword evidence="4 8" id="KW-0560">Oxidoreductase</keyword>
<evidence type="ECO:0000256" key="8">
    <source>
        <dbReference type="HAMAP-Rule" id="MF_01658"/>
    </source>
</evidence>
<keyword evidence="3 8" id="KW-0479">Metal-binding</keyword>
<evidence type="ECO:0000256" key="3">
    <source>
        <dbReference type="ARBA" id="ARBA00022723"/>
    </source>
</evidence>
<dbReference type="HAMAP" id="MF_01658">
    <property type="entry name" value="COQ7"/>
    <property type="match status" value="1"/>
</dbReference>
<evidence type="ECO:0000256" key="4">
    <source>
        <dbReference type="ARBA" id="ARBA00023002"/>
    </source>
</evidence>
<dbReference type="CDD" id="cd01042">
    <property type="entry name" value="DMQH"/>
    <property type="match status" value="1"/>
</dbReference>
<evidence type="ECO:0000313" key="10">
    <source>
        <dbReference type="Proteomes" id="UP000538147"/>
    </source>
</evidence>
<proteinExistence type="inferred from homology"/>
<dbReference type="RefSeq" id="WP_243452666.1">
    <property type="nucleotide sequence ID" value="NZ_BMOX01000001.1"/>
</dbReference>
<dbReference type="GO" id="GO:0046872">
    <property type="term" value="F:metal ion binding"/>
    <property type="evidence" value="ECO:0007669"/>
    <property type="project" value="UniProtKB-KW"/>
</dbReference>
<dbReference type="GO" id="GO:0008682">
    <property type="term" value="F:3-demethoxyubiquinol 3-hydroxylase activity"/>
    <property type="evidence" value="ECO:0007669"/>
    <property type="project" value="UniProtKB-EC"/>
</dbReference>
<protein>
    <recommendedName>
        <fullName evidence="8">3-demethoxyubiquinol 3-hydroxylase</fullName>
        <shortName evidence="8">DMQ hydroxylase</shortName>
        <ecNumber evidence="8">1.14.99.60</ecNumber>
    </recommendedName>
    <alternativeName>
        <fullName evidence="8">2-nonaprenyl-3-methyl-6-methoxy-1,4-benzoquinol hydroxylase</fullName>
    </alternativeName>
</protein>
<keyword evidence="10" id="KW-1185">Reference proteome</keyword>
<dbReference type="InterPro" id="IPR009078">
    <property type="entry name" value="Ferritin-like_SF"/>
</dbReference>
<feature type="binding site" evidence="8">
    <location>
        <position position="58"/>
    </location>
    <ligand>
        <name>Fe cation</name>
        <dbReference type="ChEBI" id="CHEBI:24875"/>
        <label>1</label>
    </ligand>
</feature>
<dbReference type="EMBL" id="JACIIV010000006">
    <property type="protein sequence ID" value="MBB6226840.1"/>
    <property type="molecule type" value="Genomic_DNA"/>
</dbReference>
<feature type="binding site" evidence="8">
    <location>
        <position position="61"/>
    </location>
    <ligand>
        <name>Fe cation</name>
        <dbReference type="ChEBI" id="CHEBI:24875"/>
        <label>1</label>
    </ligand>
</feature>
<accession>A0A841L350</accession>
<feature type="binding site" evidence="8">
    <location>
        <position position="27"/>
    </location>
    <ligand>
        <name>Fe cation</name>
        <dbReference type="ChEBI" id="CHEBI:24875"/>
        <label>1</label>
    </ligand>
</feature>
<keyword evidence="5 8" id="KW-0408">Iron</keyword>
<name>A0A841L350_9SPHN</name>
<evidence type="ECO:0000256" key="6">
    <source>
        <dbReference type="ARBA" id="ARBA00023033"/>
    </source>
</evidence>
<evidence type="ECO:0000313" key="9">
    <source>
        <dbReference type="EMBL" id="MBB6226840.1"/>
    </source>
</evidence>
<dbReference type="EC" id="1.14.99.60" evidence="8"/>
<comment type="function">
    <text evidence="8">Catalyzes the hydroxylation of 2-nonaprenyl-3-methyl-6-methoxy-1,4-benzoquinol during ubiquinone biosynthesis.</text>
</comment>
<comment type="caution">
    <text evidence="9">The sequence shown here is derived from an EMBL/GenBank/DDBJ whole genome shotgun (WGS) entry which is preliminary data.</text>
</comment>
<dbReference type="GO" id="GO:0006744">
    <property type="term" value="P:ubiquinone biosynthetic process"/>
    <property type="evidence" value="ECO:0007669"/>
    <property type="project" value="UniProtKB-UniRule"/>
</dbReference>
<evidence type="ECO:0000256" key="2">
    <source>
        <dbReference type="ARBA" id="ARBA00022688"/>
    </source>
</evidence>